<comment type="caution">
    <text evidence="1">The sequence shown here is derived from an EMBL/GenBank/DDBJ whole genome shotgun (WGS) entry which is preliminary data.</text>
</comment>
<dbReference type="SUPFAM" id="SSF50370">
    <property type="entry name" value="Ricin B-like lectins"/>
    <property type="match status" value="1"/>
</dbReference>
<organism evidence="1 2">
    <name type="scientific">Rhizoctonia solani</name>
    <dbReference type="NCBI Taxonomy" id="456999"/>
    <lineage>
        <taxon>Eukaryota</taxon>
        <taxon>Fungi</taxon>
        <taxon>Dikarya</taxon>
        <taxon>Basidiomycota</taxon>
        <taxon>Agaricomycotina</taxon>
        <taxon>Agaricomycetes</taxon>
        <taxon>Cantharellales</taxon>
        <taxon>Ceratobasidiaceae</taxon>
        <taxon>Rhizoctonia</taxon>
    </lineage>
</organism>
<dbReference type="InterPro" id="IPR035992">
    <property type="entry name" value="Ricin_B-like_lectins"/>
</dbReference>
<evidence type="ECO:0000313" key="2">
    <source>
        <dbReference type="Proteomes" id="UP000663853"/>
    </source>
</evidence>
<gene>
    <name evidence="1" type="ORF">RDB_LOCUS76847</name>
</gene>
<accession>A0A8H3GYR9</accession>
<dbReference type="Gene3D" id="2.80.10.50">
    <property type="match status" value="1"/>
</dbReference>
<dbReference type="AlphaFoldDB" id="A0A8H3GYR9"/>
<dbReference type="EMBL" id="CAJMXA010001919">
    <property type="protein sequence ID" value="CAE6472785.1"/>
    <property type="molecule type" value="Genomic_DNA"/>
</dbReference>
<evidence type="ECO:0000313" key="1">
    <source>
        <dbReference type="EMBL" id="CAE6472785.1"/>
    </source>
</evidence>
<name>A0A8H3GYR9_9AGAM</name>
<sequence>MSTPSSGPYRISQPNDNLLTMQDNLVGSPISILTPTGNPEEQDWHLQNEGGSITLKNLKHNLYAGVEENNEPGAPVVGVAAPFKWKLKAAEPSKFLLYVDGADEPLYLDYSLLKAFPPRTALSPQPGTPWTLQRVE</sequence>
<dbReference type="Proteomes" id="UP000663853">
    <property type="component" value="Unassembled WGS sequence"/>
</dbReference>
<protein>
    <recommendedName>
        <fullName evidence="3">Ricin B lectin domain-containing protein</fullName>
    </recommendedName>
</protein>
<proteinExistence type="predicted"/>
<reference evidence="1" key="1">
    <citation type="submission" date="2021-01" db="EMBL/GenBank/DDBJ databases">
        <authorList>
            <person name="Kaushik A."/>
        </authorList>
    </citation>
    <scope>NUCLEOTIDE SEQUENCE</scope>
    <source>
        <strain evidence="1">AG6-10EEA</strain>
    </source>
</reference>
<evidence type="ECO:0008006" key="3">
    <source>
        <dbReference type="Google" id="ProtNLM"/>
    </source>
</evidence>